<dbReference type="STRING" id="240159.A0A4U5UST8"/>
<gene>
    <name evidence="1" type="ORF">D9C73_012968</name>
</gene>
<dbReference type="SUPFAM" id="SSF52047">
    <property type="entry name" value="RNI-like"/>
    <property type="match status" value="1"/>
</dbReference>
<dbReference type="Gene3D" id="3.80.10.10">
    <property type="entry name" value="Ribonuclease Inhibitor"/>
    <property type="match status" value="1"/>
</dbReference>
<dbReference type="Proteomes" id="UP000298787">
    <property type="component" value="Chromosome 11"/>
</dbReference>
<dbReference type="EMBL" id="CM014088">
    <property type="protein sequence ID" value="TKS78206.1"/>
    <property type="molecule type" value="Genomic_DNA"/>
</dbReference>
<dbReference type="AlphaFoldDB" id="A0A4U5UST8"/>
<name>A0A4U5UST8_COLLU</name>
<accession>A0A4U5UST8</accession>
<dbReference type="InterPro" id="IPR032675">
    <property type="entry name" value="LRR_dom_sf"/>
</dbReference>
<protein>
    <submittedName>
        <fullName evidence="1">F-box/LRR-repeat protein 17</fullName>
    </submittedName>
</protein>
<keyword evidence="2" id="KW-1185">Reference proteome</keyword>
<evidence type="ECO:0000313" key="2">
    <source>
        <dbReference type="Proteomes" id="UP000298787"/>
    </source>
</evidence>
<proteinExistence type="predicted"/>
<organism evidence="1 2">
    <name type="scientific">Collichthys lucidus</name>
    <name type="common">Big head croaker</name>
    <name type="synonym">Sciaena lucida</name>
    <dbReference type="NCBI Taxonomy" id="240159"/>
    <lineage>
        <taxon>Eukaryota</taxon>
        <taxon>Metazoa</taxon>
        <taxon>Chordata</taxon>
        <taxon>Craniata</taxon>
        <taxon>Vertebrata</taxon>
        <taxon>Euteleostomi</taxon>
        <taxon>Actinopterygii</taxon>
        <taxon>Neopterygii</taxon>
        <taxon>Teleostei</taxon>
        <taxon>Neoteleostei</taxon>
        <taxon>Acanthomorphata</taxon>
        <taxon>Eupercaria</taxon>
        <taxon>Sciaenidae</taxon>
        <taxon>Collichthys</taxon>
    </lineage>
</organism>
<evidence type="ECO:0000313" key="1">
    <source>
        <dbReference type="EMBL" id="TKS78206.1"/>
    </source>
</evidence>
<reference evidence="1 2" key="1">
    <citation type="submission" date="2019-01" db="EMBL/GenBank/DDBJ databases">
        <title>Genome Assembly of Collichthys lucidus.</title>
        <authorList>
            <person name="Cai M."/>
            <person name="Xiao S."/>
        </authorList>
    </citation>
    <scope>NUCLEOTIDE SEQUENCE [LARGE SCALE GENOMIC DNA]</scope>
    <source>
        <strain evidence="1">JT15FE1705JMU</strain>
        <tissue evidence="1">Muscle</tissue>
    </source>
</reference>
<sequence>MVDGITGLTFLYLARHLALYSIKDNTALIAIGQYSSTIETVDAGWCKDITDQGATQIAQSSKSLRYLGLMRCDKVNEETVERLVVQYPHIVFSTSSPVLKLQMASVRPNQIRGLPANCSDMSDMLVCLVTPHSSTVTKVGPTPLWSTRPKWLGEM</sequence>